<protein>
    <recommendedName>
        <fullName evidence="6">F-box domain-containing protein</fullName>
    </recommendedName>
</protein>
<dbReference type="SUPFAM" id="SSF81383">
    <property type="entry name" value="F-box domain"/>
    <property type="match status" value="1"/>
</dbReference>
<dbReference type="InterPro" id="IPR001810">
    <property type="entry name" value="F-box_dom"/>
</dbReference>
<dbReference type="Pfam" id="PF00646">
    <property type="entry name" value="F-box"/>
    <property type="match status" value="1"/>
</dbReference>
<evidence type="ECO:0000313" key="5">
    <source>
        <dbReference type="Proteomes" id="UP000000763"/>
    </source>
</evidence>
<feature type="domain" description="F-box/LRR-repeat protein 15/At3g58940/PEG3-like LRR" evidence="3">
    <location>
        <begin position="110"/>
        <end position="222"/>
    </location>
</feature>
<evidence type="ECO:0000313" key="4">
    <source>
        <dbReference type="EMBL" id="BAC99938.1"/>
    </source>
</evidence>
<evidence type="ECO:0008006" key="6">
    <source>
        <dbReference type="Google" id="ProtNLM"/>
    </source>
</evidence>
<dbReference type="InterPro" id="IPR055411">
    <property type="entry name" value="LRR_FXL15/At3g58940/PEG3-like"/>
</dbReference>
<dbReference type="PANTHER" id="PTHR31639:SF297">
    <property type="entry name" value="OS08G0267800 PROTEIN"/>
    <property type="match status" value="1"/>
</dbReference>
<reference evidence="5" key="1">
    <citation type="journal article" date="2005" name="Nature">
        <title>The map-based sequence of the rice genome.</title>
        <authorList>
            <consortium name="International rice genome sequencing project (IRGSP)"/>
            <person name="Matsumoto T."/>
            <person name="Wu J."/>
            <person name="Kanamori H."/>
            <person name="Katayose Y."/>
            <person name="Fujisawa M."/>
            <person name="Namiki N."/>
            <person name="Mizuno H."/>
            <person name="Yamamoto K."/>
            <person name="Antonio B.A."/>
            <person name="Baba T."/>
            <person name="Sakata K."/>
            <person name="Nagamura Y."/>
            <person name="Aoki H."/>
            <person name="Arikawa K."/>
            <person name="Arita K."/>
            <person name="Bito T."/>
            <person name="Chiden Y."/>
            <person name="Fujitsuka N."/>
            <person name="Fukunaka R."/>
            <person name="Hamada M."/>
            <person name="Harada C."/>
            <person name="Hayashi A."/>
            <person name="Hijishita S."/>
            <person name="Honda M."/>
            <person name="Hosokawa S."/>
            <person name="Ichikawa Y."/>
            <person name="Idonuma A."/>
            <person name="Iijima M."/>
            <person name="Ikeda M."/>
            <person name="Ikeno M."/>
            <person name="Ito K."/>
            <person name="Ito S."/>
            <person name="Ito T."/>
            <person name="Ito Y."/>
            <person name="Ito Y."/>
            <person name="Iwabuchi A."/>
            <person name="Kamiya K."/>
            <person name="Karasawa W."/>
            <person name="Kurita K."/>
            <person name="Katagiri S."/>
            <person name="Kikuta A."/>
            <person name="Kobayashi H."/>
            <person name="Kobayashi N."/>
            <person name="Machita K."/>
            <person name="Maehara T."/>
            <person name="Masukawa M."/>
            <person name="Mizubayashi T."/>
            <person name="Mukai Y."/>
            <person name="Nagasaki H."/>
            <person name="Nagata Y."/>
            <person name="Naito S."/>
            <person name="Nakashima M."/>
            <person name="Nakama Y."/>
            <person name="Nakamichi Y."/>
            <person name="Nakamura M."/>
            <person name="Meguro A."/>
            <person name="Negishi M."/>
            <person name="Ohta I."/>
            <person name="Ohta T."/>
            <person name="Okamoto M."/>
            <person name="Ono N."/>
            <person name="Saji S."/>
            <person name="Sakaguchi M."/>
            <person name="Sakai K."/>
            <person name="Shibata M."/>
            <person name="Shimokawa T."/>
            <person name="Song J."/>
            <person name="Takazaki Y."/>
            <person name="Terasawa K."/>
            <person name="Tsugane M."/>
            <person name="Tsuji K."/>
            <person name="Ueda S."/>
            <person name="Waki K."/>
            <person name="Yamagata H."/>
            <person name="Yamamoto M."/>
            <person name="Yamamoto S."/>
            <person name="Yamane H."/>
            <person name="Yoshiki S."/>
            <person name="Yoshihara R."/>
            <person name="Yukawa K."/>
            <person name="Zhong H."/>
            <person name="Yano M."/>
            <person name="Yuan Q."/>
            <person name="Ouyang S."/>
            <person name="Liu J."/>
            <person name="Jones K.M."/>
            <person name="Gansberger K."/>
            <person name="Moffat K."/>
            <person name="Hill J."/>
            <person name="Bera J."/>
            <person name="Fadrosh D."/>
            <person name="Jin S."/>
            <person name="Johri S."/>
            <person name="Kim M."/>
            <person name="Overton L."/>
            <person name="Reardon M."/>
            <person name="Tsitrin T."/>
            <person name="Vuong H."/>
            <person name="Weaver B."/>
            <person name="Ciecko A."/>
            <person name="Tallon L."/>
            <person name="Jackson J."/>
            <person name="Pai G."/>
            <person name="Aken S.V."/>
            <person name="Utterback T."/>
            <person name="Reidmuller S."/>
            <person name="Feldblyum T."/>
            <person name="Hsiao J."/>
            <person name="Zismann V."/>
            <person name="Iobst S."/>
            <person name="de Vazeille A.R."/>
            <person name="Buell C.R."/>
            <person name="Ying K."/>
            <person name="Li Y."/>
            <person name="Lu T."/>
            <person name="Huang Y."/>
            <person name="Zhao Q."/>
            <person name="Feng Q."/>
            <person name="Zhang L."/>
            <person name="Zhu J."/>
            <person name="Weng Q."/>
            <person name="Mu J."/>
            <person name="Lu Y."/>
            <person name="Fan D."/>
            <person name="Liu Y."/>
            <person name="Guan J."/>
            <person name="Zhang Y."/>
            <person name="Yu S."/>
            <person name="Liu X."/>
            <person name="Zhang Y."/>
            <person name="Hong G."/>
            <person name="Han B."/>
            <person name="Choisne N."/>
            <person name="Demange N."/>
            <person name="Orjeda G."/>
            <person name="Samain S."/>
            <person name="Cattolico L."/>
            <person name="Pelletier E."/>
            <person name="Couloux A."/>
            <person name="Segurens B."/>
            <person name="Wincker P."/>
            <person name="D'Hont A."/>
            <person name="Scarpelli C."/>
            <person name="Weissenbach J."/>
            <person name="Salanoubat M."/>
            <person name="Quetier F."/>
            <person name="Yu Y."/>
            <person name="Kim H.R."/>
            <person name="Rambo T."/>
            <person name="Currie J."/>
            <person name="Collura K."/>
            <person name="Luo M."/>
            <person name="Yang T."/>
            <person name="Ammiraju J.S.S."/>
            <person name="Engler F."/>
            <person name="Soderlund C."/>
            <person name="Wing R.A."/>
            <person name="Palmer L.E."/>
            <person name="de la Bastide M."/>
            <person name="Spiegel L."/>
            <person name="Nascimento L."/>
            <person name="Zutavern T."/>
            <person name="O'Shaughnessy A."/>
            <person name="Dike S."/>
            <person name="Dedhia N."/>
            <person name="Preston R."/>
            <person name="Balija V."/>
            <person name="McCombie W.R."/>
            <person name="Chow T."/>
            <person name="Chen H."/>
            <person name="Chung M."/>
            <person name="Chen C."/>
            <person name="Shaw J."/>
            <person name="Wu H."/>
            <person name="Hsiao K."/>
            <person name="Chao Y."/>
            <person name="Chu M."/>
            <person name="Cheng C."/>
            <person name="Hour A."/>
            <person name="Lee P."/>
            <person name="Lin S."/>
            <person name="Lin Y."/>
            <person name="Liou J."/>
            <person name="Liu S."/>
            <person name="Hsing Y."/>
            <person name="Raghuvanshi S."/>
            <person name="Mohanty A."/>
            <person name="Bharti A.K."/>
            <person name="Gaur A."/>
            <person name="Gupta V."/>
            <person name="Kumar D."/>
            <person name="Ravi V."/>
            <person name="Vij S."/>
            <person name="Kapur A."/>
            <person name="Khurana P."/>
            <person name="Khurana P."/>
            <person name="Khurana J.P."/>
            <person name="Tyagi A.K."/>
            <person name="Gaikwad K."/>
            <person name="Singh A."/>
            <person name="Dalal V."/>
            <person name="Srivastava S."/>
            <person name="Dixit A."/>
            <person name="Pal A.K."/>
            <person name="Ghazi I.A."/>
            <person name="Yadav M."/>
            <person name="Pandit A."/>
            <person name="Bhargava A."/>
            <person name="Sureshbabu K."/>
            <person name="Batra K."/>
            <person name="Sharma T.R."/>
            <person name="Mohapatra T."/>
            <person name="Singh N.K."/>
            <person name="Messing J."/>
            <person name="Nelson A.B."/>
            <person name="Fuks G."/>
            <person name="Kavchok S."/>
            <person name="Keizer G."/>
            <person name="Linton E."/>
            <person name="Llaca V."/>
            <person name="Song R."/>
            <person name="Tanyolac B."/>
            <person name="Young S."/>
            <person name="Ho-Il K."/>
            <person name="Hahn J.H."/>
            <person name="Sangsakoo G."/>
            <person name="Vanavichit A."/>
            <person name="de Mattos Luiz.A.T."/>
            <person name="Zimmer P.D."/>
            <person name="Malone G."/>
            <person name="Dellagostin O."/>
            <person name="de Oliveira A.C."/>
            <person name="Bevan M."/>
            <person name="Bancroft I."/>
            <person name="Minx P."/>
            <person name="Cordum H."/>
            <person name="Wilson R."/>
            <person name="Cheng Z."/>
            <person name="Jin W."/>
            <person name="Jiang J."/>
            <person name="Leong S.A."/>
            <person name="Iwama H."/>
            <person name="Gojobori T."/>
            <person name="Itoh T."/>
            <person name="Niimura Y."/>
            <person name="Fujii Y."/>
            <person name="Habara T."/>
            <person name="Sakai H."/>
            <person name="Sato Y."/>
            <person name="Wilson G."/>
            <person name="Kumar K."/>
            <person name="McCouch S."/>
            <person name="Juretic N."/>
            <person name="Hoen D."/>
            <person name="Wright S."/>
            <person name="Bruskiewich R."/>
            <person name="Bureau T."/>
            <person name="Miyao A."/>
            <person name="Hirochika H."/>
            <person name="Nishikawa T."/>
            <person name="Kadowaki K."/>
            <person name="Sugiura M."/>
            <person name="Burr B."/>
            <person name="Sasaki T."/>
        </authorList>
    </citation>
    <scope>NUCLEOTIDE SEQUENCE [LARGE SCALE GENOMIC DNA]</scope>
    <source>
        <strain evidence="5">cv. Nipponbare</strain>
    </source>
</reference>
<dbReference type="InterPro" id="IPR036047">
    <property type="entry name" value="F-box-like_dom_sf"/>
</dbReference>
<gene>
    <name evidence="4" type="primary">OSJNBa0023I13.41</name>
</gene>
<dbReference type="Proteomes" id="UP000000763">
    <property type="component" value="Chromosome 8"/>
</dbReference>
<sequence length="333" mass="36288">MAMSMSSSSPPSPPLPPPAAASDVAGTDILLSLLPEILDDILTRLPLKEVVRTCCLSRGWARRWESASGLDVRFRGFYSAGAVAGVLARCAAPVASFDIEVRPRLRPRAAYWLRALAEKRVRSLQLAFGSSRADEPGVFPGVGRAIYARAELSNLYLRYCELPRPPPPQPGQGSLFAGFPRLTRLALNSVKLPFAGAGALLERVIAGAPDLADLLLVDVITGVVAGGEKKVEEEEPEAWAIRAPKLHSLTLWTPAVDNGCRVAGELPLLNAANISVDAFLGTEDFLDTLWLVSRVKVLKFSVRDRENRKEYDLVVVFGLCILEMMRRIFVEIC</sequence>
<feature type="domain" description="F-box" evidence="2">
    <location>
        <begin position="31"/>
        <end position="66"/>
    </location>
</feature>
<proteinExistence type="predicted"/>
<dbReference type="Pfam" id="PF24758">
    <property type="entry name" value="LRR_At5g56370"/>
    <property type="match status" value="1"/>
</dbReference>
<evidence type="ECO:0000259" key="3">
    <source>
        <dbReference type="Pfam" id="PF24758"/>
    </source>
</evidence>
<name>Q6YTJ8_ORYSJ</name>
<feature type="compositionally biased region" description="Pro residues" evidence="1">
    <location>
        <begin position="10"/>
        <end position="19"/>
    </location>
</feature>
<reference evidence="5" key="2">
    <citation type="journal article" date="2008" name="Nucleic Acids Res.">
        <title>The rice annotation project database (RAP-DB): 2008 update.</title>
        <authorList>
            <consortium name="The rice annotation project (RAP)"/>
        </authorList>
    </citation>
    <scope>GENOME REANNOTATION</scope>
    <source>
        <strain evidence="5">cv. Nipponbare</strain>
    </source>
</reference>
<dbReference type="PANTHER" id="PTHR31639">
    <property type="entry name" value="F-BOX PROTEIN-LIKE"/>
    <property type="match status" value="1"/>
</dbReference>
<organism evidence="4 5">
    <name type="scientific">Oryza sativa subsp. japonica</name>
    <name type="common">Rice</name>
    <dbReference type="NCBI Taxonomy" id="39947"/>
    <lineage>
        <taxon>Eukaryota</taxon>
        <taxon>Viridiplantae</taxon>
        <taxon>Streptophyta</taxon>
        <taxon>Embryophyta</taxon>
        <taxon>Tracheophyta</taxon>
        <taxon>Spermatophyta</taxon>
        <taxon>Magnoliopsida</taxon>
        <taxon>Liliopsida</taxon>
        <taxon>Poales</taxon>
        <taxon>Poaceae</taxon>
        <taxon>BOP clade</taxon>
        <taxon>Oryzoideae</taxon>
        <taxon>Oryzeae</taxon>
        <taxon>Oryzinae</taxon>
        <taxon>Oryza</taxon>
        <taxon>Oryza sativa</taxon>
    </lineage>
</organism>
<evidence type="ECO:0000259" key="2">
    <source>
        <dbReference type="Pfam" id="PF00646"/>
    </source>
</evidence>
<feature type="region of interest" description="Disordered" evidence="1">
    <location>
        <begin position="1"/>
        <end position="20"/>
    </location>
</feature>
<dbReference type="EMBL" id="AP006064">
    <property type="protein sequence ID" value="BAC99938.1"/>
    <property type="molecule type" value="Genomic_DNA"/>
</dbReference>
<evidence type="ECO:0000256" key="1">
    <source>
        <dbReference type="SAM" id="MobiDB-lite"/>
    </source>
</evidence>
<accession>Q6YTJ8</accession>
<dbReference type="AlphaFoldDB" id="Q6YTJ8"/>